<accession>A0AAN9EEH0</accession>
<comment type="caution">
    <text evidence="1">The sequence shown here is derived from an EMBL/GenBank/DDBJ whole genome shotgun (WGS) entry which is preliminary data.</text>
</comment>
<reference evidence="1 2" key="1">
    <citation type="submission" date="2024-01" db="EMBL/GenBank/DDBJ databases">
        <title>The genomes of 5 underutilized Papilionoideae crops provide insights into root nodulation and disease resistanc.</title>
        <authorList>
            <person name="Yuan L."/>
        </authorList>
    </citation>
    <scope>NUCLEOTIDE SEQUENCE [LARGE SCALE GENOMIC DNA]</scope>
    <source>
        <strain evidence="1">ZHUSHIDOU_FW_LH</strain>
        <tissue evidence="1">Leaf</tissue>
    </source>
</reference>
<dbReference type="Proteomes" id="UP001372338">
    <property type="component" value="Unassembled WGS sequence"/>
</dbReference>
<protein>
    <submittedName>
        <fullName evidence="1">Uncharacterized protein</fullName>
    </submittedName>
</protein>
<keyword evidence="2" id="KW-1185">Reference proteome</keyword>
<dbReference type="AlphaFoldDB" id="A0AAN9EEH0"/>
<proteinExistence type="predicted"/>
<gene>
    <name evidence="1" type="ORF">RIF29_37531</name>
</gene>
<evidence type="ECO:0000313" key="1">
    <source>
        <dbReference type="EMBL" id="KAK7253098.1"/>
    </source>
</evidence>
<organism evidence="1 2">
    <name type="scientific">Crotalaria pallida</name>
    <name type="common">Smooth rattlebox</name>
    <name type="synonym">Crotalaria striata</name>
    <dbReference type="NCBI Taxonomy" id="3830"/>
    <lineage>
        <taxon>Eukaryota</taxon>
        <taxon>Viridiplantae</taxon>
        <taxon>Streptophyta</taxon>
        <taxon>Embryophyta</taxon>
        <taxon>Tracheophyta</taxon>
        <taxon>Spermatophyta</taxon>
        <taxon>Magnoliopsida</taxon>
        <taxon>eudicotyledons</taxon>
        <taxon>Gunneridae</taxon>
        <taxon>Pentapetalae</taxon>
        <taxon>rosids</taxon>
        <taxon>fabids</taxon>
        <taxon>Fabales</taxon>
        <taxon>Fabaceae</taxon>
        <taxon>Papilionoideae</taxon>
        <taxon>50 kb inversion clade</taxon>
        <taxon>genistoids sensu lato</taxon>
        <taxon>core genistoids</taxon>
        <taxon>Crotalarieae</taxon>
        <taxon>Crotalaria</taxon>
    </lineage>
</organism>
<evidence type="ECO:0000313" key="2">
    <source>
        <dbReference type="Proteomes" id="UP001372338"/>
    </source>
</evidence>
<sequence>MHFLKFTLDNGNWHSKIWSSILITPFRRKENMKADNFTPESHPPLNNNTVALPMKFKATVSVVNNLST</sequence>
<dbReference type="EMBL" id="JAYWIO010000007">
    <property type="protein sequence ID" value="KAK7253098.1"/>
    <property type="molecule type" value="Genomic_DNA"/>
</dbReference>
<name>A0AAN9EEH0_CROPI</name>